<accession>A0AAD6TGD7</accession>
<dbReference type="InterPro" id="IPR053206">
    <property type="entry name" value="Dimeric_xanthone_biosynth"/>
</dbReference>
<protein>
    <submittedName>
        <fullName evidence="2">Hemerythrin HHE cation binding domain-containing protein</fullName>
    </submittedName>
</protein>
<gene>
    <name evidence="2" type="ORF">C8F04DRAFT_1248973</name>
</gene>
<dbReference type="EMBL" id="JARJCM010000004">
    <property type="protein sequence ID" value="KAJ7045568.1"/>
    <property type="molecule type" value="Genomic_DNA"/>
</dbReference>
<name>A0AAD6TGD7_9AGAR</name>
<evidence type="ECO:0000313" key="2">
    <source>
        <dbReference type="EMBL" id="KAJ7045568.1"/>
    </source>
</evidence>
<evidence type="ECO:0000259" key="1">
    <source>
        <dbReference type="Pfam" id="PF01814"/>
    </source>
</evidence>
<evidence type="ECO:0000313" key="3">
    <source>
        <dbReference type="Proteomes" id="UP001218188"/>
    </source>
</evidence>
<dbReference type="AlphaFoldDB" id="A0AAD6TGD7"/>
<organism evidence="2 3">
    <name type="scientific">Mycena alexandri</name>
    <dbReference type="NCBI Taxonomy" id="1745969"/>
    <lineage>
        <taxon>Eukaryota</taxon>
        <taxon>Fungi</taxon>
        <taxon>Dikarya</taxon>
        <taxon>Basidiomycota</taxon>
        <taxon>Agaricomycotina</taxon>
        <taxon>Agaricomycetes</taxon>
        <taxon>Agaricomycetidae</taxon>
        <taxon>Agaricales</taxon>
        <taxon>Marasmiineae</taxon>
        <taxon>Mycenaceae</taxon>
        <taxon>Mycena</taxon>
    </lineage>
</organism>
<proteinExistence type="predicted"/>
<sequence>MASGAELEERRWNRFSETMASFHNYFKQEFNTIYDLADGSFNKRGMSLSSYLEIAKRLNSHLTMHHTIEERHFFPILAKRMPEFSTETEKAHIDAHKGIHTGLEELSTLVHKFKKEPSSYSPDEMRACLDGFREVLFAHLDAEVNDLRGENMKKYWTLEELEAIPI</sequence>
<reference evidence="2" key="1">
    <citation type="submission" date="2023-03" db="EMBL/GenBank/DDBJ databases">
        <title>Massive genome expansion in bonnet fungi (Mycena s.s.) driven by repeated elements and novel gene families across ecological guilds.</title>
        <authorList>
            <consortium name="Lawrence Berkeley National Laboratory"/>
            <person name="Harder C.B."/>
            <person name="Miyauchi S."/>
            <person name="Viragh M."/>
            <person name="Kuo A."/>
            <person name="Thoen E."/>
            <person name="Andreopoulos B."/>
            <person name="Lu D."/>
            <person name="Skrede I."/>
            <person name="Drula E."/>
            <person name="Henrissat B."/>
            <person name="Morin E."/>
            <person name="Kohler A."/>
            <person name="Barry K."/>
            <person name="LaButti K."/>
            <person name="Morin E."/>
            <person name="Salamov A."/>
            <person name="Lipzen A."/>
            <person name="Mereny Z."/>
            <person name="Hegedus B."/>
            <person name="Baldrian P."/>
            <person name="Stursova M."/>
            <person name="Weitz H."/>
            <person name="Taylor A."/>
            <person name="Grigoriev I.V."/>
            <person name="Nagy L.G."/>
            <person name="Martin F."/>
            <person name="Kauserud H."/>
        </authorList>
    </citation>
    <scope>NUCLEOTIDE SEQUENCE</scope>
    <source>
        <strain evidence="2">CBHHK200</strain>
    </source>
</reference>
<dbReference type="PANTHER" id="PTHR38048:SF1">
    <property type="entry name" value="HEMERYTHRIN-LIKE DOMAIN-CONTAINING PROTEIN"/>
    <property type="match status" value="1"/>
</dbReference>
<comment type="caution">
    <text evidence="2">The sequence shown here is derived from an EMBL/GenBank/DDBJ whole genome shotgun (WGS) entry which is preliminary data.</text>
</comment>
<dbReference type="Pfam" id="PF01814">
    <property type="entry name" value="Hemerythrin"/>
    <property type="match status" value="1"/>
</dbReference>
<dbReference type="Proteomes" id="UP001218188">
    <property type="component" value="Unassembled WGS sequence"/>
</dbReference>
<feature type="domain" description="Hemerythrin-like" evidence="1">
    <location>
        <begin position="17"/>
        <end position="145"/>
    </location>
</feature>
<dbReference type="Gene3D" id="1.20.120.520">
    <property type="entry name" value="nmb1532 protein domain like"/>
    <property type="match status" value="1"/>
</dbReference>
<dbReference type="PANTHER" id="PTHR38048">
    <property type="entry name" value="EXPRESSED PROTEIN"/>
    <property type="match status" value="1"/>
</dbReference>
<keyword evidence="3" id="KW-1185">Reference proteome</keyword>
<dbReference type="InterPro" id="IPR012312">
    <property type="entry name" value="Hemerythrin-like"/>
</dbReference>
<dbReference type="CDD" id="cd12108">
    <property type="entry name" value="Hr-like"/>
    <property type="match status" value="1"/>
</dbReference>